<evidence type="ECO:0000313" key="2">
    <source>
        <dbReference type="Proteomes" id="UP000499080"/>
    </source>
</evidence>
<proteinExistence type="predicted"/>
<dbReference type="Proteomes" id="UP000499080">
    <property type="component" value="Unassembled WGS sequence"/>
</dbReference>
<reference evidence="1 2" key="1">
    <citation type="journal article" date="2019" name="Sci. Rep.">
        <title>Orb-weaving spider Araneus ventricosus genome elucidates the spidroin gene catalogue.</title>
        <authorList>
            <person name="Kono N."/>
            <person name="Nakamura H."/>
            <person name="Ohtoshi R."/>
            <person name="Moran D.A.P."/>
            <person name="Shinohara A."/>
            <person name="Yoshida Y."/>
            <person name="Fujiwara M."/>
            <person name="Mori M."/>
            <person name="Tomita M."/>
            <person name="Arakawa K."/>
        </authorList>
    </citation>
    <scope>NUCLEOTIDE SEQUENCE [LARGE SCALE GENOMIC DNA]</scope>
</reference>
<evidence type="ECO:0000313" key="1">
    <source>
        <dbReference type="EMBL" id="GBL95094.1"/>
    </source>
</evidence>
<comment type="caution">
    <text evidence="1">The sequence shown here is derived from an EMBL/GenBank/DDBJ whole genome shotgun (WGS) entry which is preliminary data.</text>
</comment>
<dbReference type="AlphaFoldDB" id="A0A4Y2BVF0"/>
<accession>A0A4Y2BVF0</accession>
<sequence length="116" mass="12796">MKVNAGSRSLSCKAGRTCSRERVRTAQQSLCTFPSQVLGNALQSRKGPTVKDAVKPHQTFTWDEFSGLNGYLRGFDVAHMRMLCVLTSPCSVKWASSVHKTLNNYNGTSGIRTNWA</sequence>
<keyword evidence="2" id="KW-1185">Reference proteome</keyword>
<dbReference type="EMBL" id="BGPR01000108">
    <property type="protein sequence ID" value="GBL95094.1"/>
    <property type="molecule type" value="Genomic_DNA"/>
</dbReference>
<protein>
    <submittedName>
        <fullName evidence="1">Uncharacterized protein</fullName>
    </submittedName>
</protein>
<organism evidence="1 2">
    <name type="scientific">Araneus ventricosus</name>
    <name type="common">Orbweaver spider</name>
    <name type="synonym">Epeira ventricosa</name>
    <dbReference type="NCBI Taxonomy" id="182803"/>
    <lineage>
        <taxon>Eukaryota</taxon>
        <taxon>Metazoa</taxon>
        <taxon>Ecdysozoa</taxon>
        <taxon>Arthropoda</taxon>
        <taxon>Chelicerata</taxon>
        <taxon>Arachnida</taxon>
        <taxon>Araneae</taxon>
        <taxon>Araneomorphae</taxon>
        <taxon>Entelegynae</taxon>
        <taxon>Araneoidea</taxon>
        <taxon>Araneidae</taxon>
        <taxon>Araneus</taxon>
    </lineage>
</organism>
<name>A0A4Y2BVF0_ARAVE</name>
<gene>
    <name evidence="1" type="ORF">AVEN_188831_1</name>
</gene>